<dbReference type="Gene3D" id="3.40.50.1820">
    <property type="entry name" value="alpha/beta hydrolase"/>
    <property type="match status" value="1"/>
</dbReference>
<evidence type="ECO:0000259" key="1">
    <source>
        <dbReference type="Pfam" id="PF12697"/>
    </source>
</evidence>
<gene>
    <name evidence="2" type="ORF">RM445_08655</name>
</gene>
<evidence type="ECO:0000313" key="2">
    <source>
        <dbReference type="EMBL" id="MDT0349590.1"/>
    </source>
</evidence>
<evidence type="ECO:0000313" key="3">
    <source>
        <dbReference type="Proteomes" id="UP001183202"/>
    </source>
</evidence>
<dbReference type="Pfam" id="PF12697">
    <property type="entry name" value="Abhydrolase_6"/>
    <property type="match status" value="1"/>
</dbReference>
<keyword evidence="2" id="KW-0378">Hydrolase</keyword>
<proteinExistence type="predicted"/>
<dbReference type="Proteomes" id="UP001183202">
    <property type="component" value="Unassembled WGS sequence"/>
</dbReference>
<protein>
    <submittedName>
        <fullName evidence="2">Alpha/beta hydrolase</fullName>
    </submittedName>
</protein>
<dbReference type="SUPFAM" id="SSF53474">
    <property type="entry name" value="alpha/beta-Hydrolases"/>
    <property type="match status" value="1"/>
</dbReference>
<dbReference type="EMBL" id="JAVREJ010000004">
    <property type="protein sequence ID" value="MDT0349590.1"/>
    <property type="molecule type" value="Genomic_DNA"/>
</dbReference>
<dbReference type="InterPro" id="IPR000073">
    <property type="entry name" value="AB_hydrolase_1"/>
</dbReference>
<feature type="domain" description="AB hydrolase-1" evidence="1">
    <location>
        <begin position="60"/>
        <end position="247"/>
    </location>
</feature>
<dbReference type="PANTHER" id="PTHR43194:SF2">
    <property type="entry name" value="PEROXISOMAL MEMBRANE PROTEIN LPX1"/>
    <property type="match status" value="1"/>
</dbReference>
<accession>A0ABU2N6N5</accession>
<dbReference type="RefSeq" id="WP_311555609.1">
    <property type="nucleotide sequence ID" value="NZ_JAVREJ010000004.1"/>
</dbReference>
<dbReference type="InterPro" id="IPR050228">
    <property type="entry name" value="Carboxylesterase_BioH"/>
</dbReference>
<sequence length="257" mass="27872">MQRVELDGVRVEYELTGEGEPVVLPHARPFVMLHLPLAAELRDMSVLRYRREAPVGWRIEDDARLCAQLLDDLGIRRVHVVGHSYGGLVALELARQGAADLRSLALLEPATVGLLPPDEAAARTAPLMEMARMEGAGTAMDRFLRAITCPDGPEELDELVPGALTDALSHAAGFFAVELPAAARWVFAPSDATEIGLSVLHLRGGASVPRFAESAALVESWFPAAEHRMLDGVDHLMMARAPEATAALLGRFWESCR</sequence>
<organism evidence="2 3">
    <name type="scientific">Pseudonocardia charpentierae</name>
    <dbReference type="NCBI Taxonomy" id="3075545"/>
    <lineage>
        <taxon>Bacteria</taxon>
        <taxon>Bacillati</taxon>
        <taxon>Actinomycetota</taxon>
        <taxon>Actinomycetes</taxon>
        <taxon>Pseudonocardiales</taxon>
        <taxon>Pseudonocardiaceae</taxon>
        <taxon>Pseudonocardia</taxon>
    </lineage>
</organism>
<dbReference type="PANTHER" id="PTHR43194">
    <property type="entry name" value="HYDROLASE ALPHA/BETA FOLD FAMILY"/>
    <property type="match status" value="1"/>
</dbReference>
<reference evidence="3" key="1">
    <citation type="submission" date="2023-07" db="EMBL/GenBank/DDBJ databases">
        <title>30 novel species of actinomycetes from the DSMZ collection.</title>
        <authorList>
            <person name="Nouioui I."/>
        </authorList>
    </citation>
    <scope>NUCLEOTIDE SEQUENCE [LARGE SCALE GENOMIC DNA]</scope>
    <source>
        <strain evidence="3">DSM 45834</strain>
    </source>
</reference>
<comment type="caution">
    <text evidence="2">The sequence shown here is derived from an EMBL/GenBank/DDBJ whole genome shotgun (WGS) entry which is preliminary data.</text>
</comment>
<dbReference type="InterPro" id="IPR029058">
    <property type="entry name" value="AB_hydrolase_fold"/>
</dbReference>
<keyword evidence="3" id="KW-1185">Reference proteome</keyword>
<dbReference type="GO" id="GO:0016787">
    <property type="term" value="F:hydrolase activity"/>
    <property type="evidence" value="ECO:0007669"/>
    <property type="project" value="UniProtKB-KW"/>
</dbReference>
<name>A0ABU2N6N5_9PSEU</name>